<protein>
    <recommendedName>
        <fullName evidence="6">DUF732 domain-containing protein</fullName>
    </recommendedName>
</protein>
<evidence type="ECO:0000313" key="2">
    <source>
        <dbReference type="EMBL" id="BBX34694.1"/>
    </source>
</evidence>
<sequence length="84" mass="8775">MTNTQWKTIAPLPAALFVAFGALGAAAVTVATPESPDAPQLGARCLFDDNLYGHSIVPPANGTYRQGLSSIRFASPELGGYCHL</sequence>
<organism evidence="3 5">
    <name type="scientific">Mycolicibacterium mageritense</name>
    <name type="common">Mycobacterium mageritense</name>
    <dbReference type="NCBI Taxonomy" id="53462"/>
    <lineage>
        <taxon>Bacteria</taxon>
        <taxon>Bacillati</taxon>
        <taxon>Actinomycetota</taxon>
        <taxon>Actinomycetes</taxon>
        <taxon>Mycobacteriales</taxon>
        <taxon>Mycobacteriaceae</taxon>
        <taxon>Mycolicibacterium</taxon>
    </lineage>
</organism>
<keyword evidence="4" id="KW-1185">Reference proteome</keyword>
<dbReference type="EMBL" id="AP027452">
    <property type="protein sequence ID" value="BDY29640.1"/>
    <property type="molecule type" value="Genomic_DNA"/>
</dbReference>
<evidence type="ECO:0000313" key="3">
    <source>
        <dbReference type="EMBL" id="BDY29640.1"/>
    </source>
</evidence>
<accession>A0AAI8TVD1</accession>
<dbReference type="RefSeq" id="WP_036429433.1">
    <property type="nucleotide sequence ID" value="NZ_AP022567.1"/>
</dbReference>
<dbReference type="EMBL" id="AP022567">
    <property type="protein sequence ID" value="BBX34694.1"/>
    <property type="molecule type" value="Genomic_DNA"/>
</dbReference>
<name>A0AAI8TVD1_MYCME</name>
<dbReference type="Proteomes" id="UP001241092">
    <property type="component" value="Chromosome"/>
</dbReference>
<dbReference type="AlphaFoldDB" id="A0AAI8TVD1"/>
<evidence type="ECO:0000256" key="1">
    <source>
        <dbReference type="SAM" id="SignalP"/>
    </source>
</evidence>
<evidence type="ECO:0008006" key="6">
    <source>
        <dbReference type="Google" id="ProtNLM"/>
    </source>
</evidence>
<keyword evidence="1" id="KW-0732">Signal</keyword>
<gene>
    <name evidence="3" type="ORF">hbim_03579</name>
    <name evidence="2" type="ORF">MMAGJ_39760</name>
</gene>
<feature type="signal peptide" evidence="1">
    <location>
        <begin position="1"/>
        <end position="27"/>
    </location>
</feature>
<evidence type="ECO:0000313" key="5">
    <source>
        <dbReference type="Proteomes" id="UP001241092"/>
    </source>
</evidence>
<evidence type="ECO:0000313" key="4">
    <source>
        <dbReference type="Proteomes" id="UP000465622"/>
    </source>
</evidence>
<reference evidence="2 4" key="1">
    <citation type="journal article" date="2019" name="Emerg. Microbes Infect.">
        <title>Comprehensive subspecies identification of 175 nontuberculous mycobacteria species based on 7547 genomic profiles.</title>
        <authorList>
            <person name="Matsumoto Y."/>
            <person name="Kinjo T."/>
            <person name="Motooka D."/>
            <person name="Nabeya D."/>
            <person name="Jung N."/>
            <person name="Uechi K."/>
            <person name="Horii T."/>
            <person name="Iida T."/>
            <person name="Fujita J."/>
            <person name="Nakamura S."/>
        </authorList>
    </citation>
    <scope>NUCLEOTIDE SEQUENCE [LARGE SCALE GENOMIC DNA]</scope>
    <source>
        <strain evidence="2 4">JCM 12375</strain>
    </source>
</reference>
<reference evidence="2" key="2">
    <citation type="submission" date="2020-02" db="EMBL/GenBank/DDBJ databases">
        <authorList>
            <person name="Matsumoto Y."/>
            <person name="Motooka D."/>
            <person name="Nakamura S."/>
        </authorList>
    </citation>
    <scope>NUCLEOTIDE SEQUENCE</scope>
    <source>
        <strain evidence="2">JCM 12375</strain>
    </source>
</reference>
<proteinExistence type="predicted"/>
<reference evidence="3" key="3">
    <citation type="submission" date="2023-03" db="EMBL/GenBank/DDBJ databases">
        <title>Draft genome sequence of a Mycolicibacterium mageritense strain H4_3_1 isolated from a hybrid biological-inorganic system reactor.</title>
        <authorList>
            <person name="Feng X."/>
            <person name="Kazama D."/>
            <person name="Sato K."/>
            <person name="Kobayashi H."/>
        </authorList>
    </citation>
    <scope>NUCLEOTIDE SEQUENCE</scope>
    <source>
        <strain evidence="3">H4_3_1</strain>
    </source>
</reference>
<dbReference type="Proteomes" id="UP000465622">
    <property type="component" value="Chromosome"/>
</dbReference>
<feature type="chain" id="PRO_5042512788" description="DUF732 domain-containing protein" evidence="1">
    <location>
        <begin position="28"/>
        <end position="84"/>
    </location>
</feature>